<feature type="compositionally biased region" description="Polar residues" evidence="1">
    <location>
        <begin position="22"/>
        <end position="32"/>
    </location>
</feature>
<name>Q886L2_PSESM</name>
<dbReference type="KEGG" id="pst:PSPTO_1566"/>
<dbReference type="EMBL" id="AE016853">
    <property type="protein sequence ID" value="AAO55086.1"/>
    <property type="molecule type" value="Genomic_DNA"/>
</dbReference>
<organism evidence="2 3">
    <name type="scientific">Pseudomonas syringae pv. tomato (strain ATCC BAA-871 / DC3000)</name>
    <dbReference type="NCBI Taxonomy" id="223283"/>
    <lineage>
        <taxon>Bacteria</taxon>
        <taxon>Pseudomonadati</taxon>
        <taxon>Pseudomonadota</taxon>
        <taxon>Gammaproteobacteria</taxon>
        <taxon>Pseudomonadales</taxon>
        <taxon>Pseudomonadaceae</taxon>
        <taxon>Pseudomonas</taxon>
    </lineage>
</organism>
<keyword evidence="3" id="KW-1185">Reference proteome</keyword>
<evidence type="ECO:0000313" key="3">
    <source>
        <dbReference type="Proteomes" id="UP000002515"/>
    </source>
</evidence>
<proteinExistence type="predicted"/>
<evidence type="ECO:0000313" key="2">
    <source>
        <dbReference type="EMBL" id="AAO55086.1"/>
    </source>
</evidence>
<feature type="region of interest" description="Disordered" evidence="1">
    <location>
        <begin position="1"/>
        <end position="32"/>
    </location>
</feature>
<gene>
    <name evidence="2" type="ordered locus">PSPTO_1566</name>
</gene>
<protein>
    <submittedName>
        <fullName evidence="2">Uncharacterized protein</fullName>
    </submittedName>
</protein>
<dbReference type="Proteomes" id="UP000002515">
    <property type="component" value="Chromosome"/>
</dbReference>
<reference evidence="2 3" key="1">
    <citation type="journal article" date="2003" name="Proc. Natl. Acad. Sci. U.S.A.">
        <title>The complete genome sequence of the Arabidopsis and tomato pathogen Pseudomonas syringae pv. tomato DC3000.</title>
        <authorList>
            <person name="Buell C.R."/>
            <person name="Joardar V."/>
            <person name="Lindeberg M."/>
            <person name="Selengut J."/>
            <person name="Paulsen I.T."/>
            <person name="Gwinn M.L."/>
            <person name="Dodson R.J."/>
            <person name="Deboy R.T."/>
            <person name="Durkin A.S."/>
            <person name="Kolonay J.F."/>
            <person name="Madupu R."/>
            <person name="Daugherty S."/>
            <person name="Brinkac L."/>
            <person name="Beanan M.J."/>
            <person name="Haft D.H."/>
            <person name="Nelson W.C."/>
            <person name="Davidsen T."/>
            <person name="Zafar N."/>
            <person name="Zhou L."/>
            <person name="Liu J."/>
            <person name="Yuan Q."/>
            <person name="Khouri H."/>
            <person name="Fedorova N."/>
            <person name="Tran B."/>
            <person name="Russell D."/>
            <person name="Berry K."/>
            <person name="Utterback T."/>
            <person name="Van Aken S.E."/>
            <person name="Feldblyum T.V."/>
            <person name="D'Ascenzo M."/>
            <person name="Deng W.L."/>
            <person name="Ramos A.R."/>
            <person name="Alfano J.R."/>
            <person name="Cartinhour S."/>
            <person name="Chatterjee A.K."/>
            <person name="Delaney T.P."/>
            <person name="Lazarowitz S.G."/>
            <person name="Martin G.B."/>
            <person name="Schneider D.J."/>
            <person name="Tang X."/>
            <person name="Bender C.L."/>
            <person name="White O."/>
            <person name="Fraser C.M."/>
            <person name="Collmer A."/>
        </authorList>
    </citation>
    <scope>NUCLEOTIDE SEQUENCE [LARGE SCALE GENOMIC DNA]</scope>
    <source>
        <strain evidence="3">ATCC BAA-871 / DC3000</strain>
    </source>
</reference>
<evidence type="ECO:0000256" key="1">
    <source>
        <dbReference type="SAM" id="MobiDB-lite"/>
    </source>
</evidence>
<dbReference type="AlphaFoldDB" id="Q886L2"/>
<dbReference type="HOGENOM" id="CLU_3390932_0_0_6"/>
<sequence>MRDDLQGLHTAHPITPRAAGNNGITGQMASND</sequence>
<accession>Q886L2</accession>